<dbReference type="SUPFAM" id="SSF56349">
    <property type="entry name" value="DNA breaking-rejoining enzymes"/>
    <property type="match status" value="1"/>
</dbReference>
<feature type="region of interest" description="Disordered" evidence="2">
    <location>
        <begin position="287"/>
        <end position="333"/>
    </location>
</feature>
<feature type="region of interest" description="Disordered" evidence="2">
    <location>
        <begin position="544"/>
        <end position="572"/>
    </location>
</feature>
<dbReference type="OrthoDB" id="429260at2759"/>
<feature type="region of interest" description="Disordered" evidence="2">
    <location>
        <begin position="223"/>
        <end position="257"/>
    </location>
</feature>
<reference evidence="3 4" key="1">
    <citation type="submission" date="2016-02" db="EMBL/GenBank/DDBJ databases">
        <title>Genome analysis of coral dinoflagellate symbionts highlights evolutionary adaptations to a symbiotic lifestyle.</title>
        <authorList>
            <person name="Aranda M."/>
            <person name="Li Y."/>
            <person name="Liew Y.J."/>
            <person name="Baumgarten S."/>
            <person name="Simakov O."/>
            <person name="Wilson M."/>
            <person name="Piel J."/>
            <person name="Ashoor H."/>
            <person name="Bougouffa S."/>
            <person name="Bajic V.B."/>
            <person name="Ryu T."/>
            <person name="Ravasi T."/>
            <person name="Bayer T."/>
            <person name="Micklem G."/>
            <person name="Kim H."/>
            <person name="Bhak J."/>
            <person name="Lajeunesse T.C."/>
            <person name="Voolstra C.R."/>
        </authorList>
    </citation>
    <scope>NUCLEOTIDE SEQUENCE [LARGE SCALE GENOMIC DNA]</scope>
    <source>
        <strain evidence="3 4">CCMP2467</strain>
    </source>
</reference>
<keyword evidence="4" id="KW-1185">Reference proteome</keyword>
<feature type="compositionally biased region" description="Low complexity" evidence="2">
    <location>
        <begin position="234"/>
        <end position="250"/>
    </location>
</feature>
<comment type="caution">
    <text evidence="3">The sequence shown here is derived from an EMBL/GenBank/DDBJ whole genome shotgun (WGS) entry which is preliminary data.</text>
</comment>
<feature type="compositionally biased region" description="Low complexity" evidence="2">
    <location>
        <begin position="1"/>
        <end position="10"/>
    </location>
</feature>
<dbReference type="Proteomes" id="UP000186817">
    <property type="component" value="Unassembled WGS sequence"/>
</dbReference>
<evidence type="ECO:0000256" key="1">
    <source>
        <dbReference type="SAM" id="Coils"/>
    </source>
</evidence>
<dbReference type="GO" id="GO:0003677">
    <property type="term" value="F:DNA binding"/>
    <property type="evidence" value="ECO:0007669"/>
    <property type="project" value="InterPro"/>
</dbReference>
<evidence type="ECO:0000256" key="2">
    <source>
        <dbReference type="SAM" id="MobiDB-lite"/>
    </source>
</evidence>
<feature type="compositionally biased region" description="Acidic residues" evidence="2">
    <location>
        <begin position="311"/>
        <end position="329"/>
    </location>
</feature>
<feature type="compositionally biased region" description="Acidic residues" evidence="2">
    <location>
        <begin position="11"/>
        <end position="26"/>
    </location>
</feature>
<protein>
    <submittedName>
        <fullName evidence="3">Uncharacterized protein</fullName>
    </submittedName>
</protein>
<gene>
    <name evidence="3" type="ORF">AK812_SmicGene25598</name>
</gene>
<evidence type="ECO:0000313" key="4">
    <source>
        <dbReference type="Proteomes" id="UP000186817"/>
    </source>
</evidence>
<feature type="coiled-coil region" evidence="1">
    <location>
        <begin position="630"/>
        <end position="657"/>
    </location>
</feature>
<evidence type="ECO:0000313" key="3">
    <source>
        <dbReference type="EMBL" id="OLP92567.1"/>
    </source>
</evidence>
<feature type="region of interest" description="Disordered" evidence="2">
    <location>
        <begin position="1"/>
        <end position="27"/>
    </location>
</feature>
<dbReference type="EMBL" id="LSRX01000616">
    <property type="protein sequence ID" value="OLP92567.1"/>
    <property type="molecule type" value="Genomic_DNA"/>
</dbReference>
<dbReference type="InterPro" id="IPR011010">
    <property type="entry name" value="DNA_brk_join_enz"/>
</dbReference>
<accession>A0A1Q9DBQ2</accession>
<proteinExistence type="predicted"/>
<keyword evidence="1" id="KW-0175">Coiled coil</keyword>
<organism evidence="3 4">
    <name type="scientific">Symbiodinium microadriaticum</name>
    <name type="common">Dinoflagellate</name>
    <name type="synonym">Zooxanthella microadriatica</name>
    <dbReference type="NCBI Taxonomy" id="2951"/>
    <lineage>
        <taxon>Eukaryota</taxon>
        <taxon>Sar</taxon>
        <taxon>Alveolata</taxon>
        <taxon>Dinophyceae</taxon>
        <taxon>Suessiales</taxon>
        <taxon>Symbiodiniaceae</taxon>
        <taxon>Symbiodinium</taxon>
    </lineage>
</organism>
<name>A0A1Q9DBQ2_SYMMI</name>
<sequence>MPDAEGLASAEAEDEAEAGDEEEGEAEDIRESLIVKGENIDFEYPLGVIAVGEGPERKFVATCAIGESSEGSIIVAFSGKCWNRVAAKRIIGLDLVRKVSAVRASCASLADRRQALDSELRVCIGILTVEGEAAFDFIRDFETDIDVAYSFGTSEQPELLPHAGALADLAKSTFEFLTAESAGGDAPTGSGTQGSRDVESRLERLEGCFLAIQADLKKLVSKEAPDVSGPPAPASASQPKFAPKSKPQKPVSANLEGMDPGVVKAALDSGIDIKHIEEMGRFLRGQAAPMTDEPKANAKAKFARQTRLVDDELDDEDPEDEPDAPEVQDGDPIRTAVSKLTAIAAQLAEGKKKETSLEAILDGSGSGEATTSGTSSRKSAAALRALKDRLRTQPKELTKIIEKNMNADFALRSALPGSSQIPVSCRAWLESRSRVQHYPSTIRFLWIIAGIGDALREERYEEAYLRSLLGLAAGDQLSIDKGSWNVAGEVLLEDPPPFTSFTSHTLPSGAEVPFTKLVDARWMEIFMARLREVDLYLETRRKLGGGGPRRSEDGGAPPQRTDAEETPAGPKRCGKIKDVALQMLVRRSRSAPSLIRGRRALDDEQWAHVGRLEGMVREIICHSPVSAEEMGRVASKIENLEEIAEGLRNKTEKLAVLCRGYGHGLAATRTGDPVELDFASEARGDHSSSMTAKPVVASRLEFGTAPKFDPAPYMDALSLERYLCPLDHAVAEESCPEAPPRARILASTTEKLALFKKLDESGRLKFLPASVTRKRCLNGLFSVPKSLTADRMILDARGPNLLEAGLNRWTQSLGCAEAILQMRLAENEILVVSGADLKDYYYHYIISHQRLVRNSLAGLVDESVARSFSCFEEQLAGTGPYRAALNSMAMGDLNSVEFGQLAHLSLSLQAQVFSPEEMLTLKSRAPRSSIAGGVVIDDLFIAEKIDRDRMKDLGSGTTAGALRLKRAEKAYVDSGLKQNFKKSFSEKVRAEVWGAEIDGEVGTCRPLTCRLIPVLSITVDIIKTKAATRYIISSIAGFFVAIFQFRRRCMSLLEEVFKVPDWLDDHKAFRIWPALEAELWMLVLVSPAVRFNLRSSFCTEVSATDASDSWEAEVAQEFPEKFVEELSRHSLRKSVWTKLLRPAQVTARIEGILDPSEELPGGESFGYHPVWQTLFRTVKFKEIWRRRIWKPRHINVHELRTLLAAERRRGLLHPGSSIVTASDSQVSLGAVLKGRSASPRLNGILRQSLPDHLSSDCTGIYAYVGTSDNPADDPTRHARVREAREAMPSWLERALGGSFAELEDFLKNFELDTISMLGLPPFETIIPLAVSSPRAPRAERRTMFLKQLKVKSSEHVAEGFADSLVRRGSIKAEDLRHLSELLPAETPARGGDPSRAHSFSSGMFVHGGVLGLRQNCRSFPRSSAAVAQFVNEHFPQHTYTSFSFMTNVRTPPHRDSHNHPDSVNLVIGLSKFGGGSIWVADDLGEVAEEIQGETVLGKNLDLQGGAVTLQPRKWHFTREWTGDRVVLVLYTVRDYLKASRSDLAFLTGLDFHLPEPVYVKFRSLKPPSSPRSPRHDEFLVAGKGPRLERCDDDDIEPKDGPVLDLPPAVVQVLLEFDAEQFVCPKRDRRQLTERLLRPGFLDCYSGSRGVAHELAEASGTWVLTFDYARSPDEDLLNIDLQARLFSLIRSRAFLGCGAGPVCSSFSRAIRPPVRSKEWPLGIPGARASMSEKIKEGNQHASFTASLASECLRLNIPVWIENPHGSYLWESPCWRDLLGKNGPSLCWVVDYCAFGTPWRKRTRFFVGGDAGGQCVRCPGCLQHQRLSGYAKLHRRQWTKVAEAYPKQINKLLAQHLIQQSSAPEKRRRLDLVSCAKCIGSRFGEAGNPGPSAAQGKFTSLENVSLVTAATAKLQSRVVLGFEEWLLQGLSDRALRSLSSCAMAYCTLLRAYGDYLFRSGSPMYLYRHLLAFMQKNRLELRPYMPLAWDLLSRWERVQPVRHRAPMPEAVFKALFALGAIRGWRRWCAVLGLAYFGIARAGEPLRAQRKDLLLPSDTLSPASIGTFMAVRSPKTAFRGKGRVQHICIKDVDFSLFLERVYAQVPPDDLLYNGSPASFRKRWDELLKTLCVPKSLRLTPGGLRGGGAVKAYREGLSIQDLMWRMRVRHAVTLESYLQEVAALSAMSSLPRECRRRVTAACVFYQAALHASSFSRVLRWSGGEAGEVVLLMYLFNLLTLGMTVYIDEAAKAMLEPMIMMGRVVGSLAFLDWRHGLCCNSLFAARRFQQQSHEDLTEMLNSAVTEFCVFVLILLVPWALEFFLQKWIGAIVAASDLDVALRAAKSVIRSTCDAEAELGADLHLQRVSSKLAYLLGRQPRDLEGQNFGALLNEESRQRFVACCQGADSLSPSAVHLTVTAIAGGCPKDLEIRICRFSLCRGARRYILALSEVQDGPAKAIPDIPEEVWQPDKGSEISPEQMGPGLTAELLECHSWVSKKSRNLSSLSEVKVQVDAQTLEIQDIHIFLNTSHWKKSRKTFLKECILPGMWDDFRRWLEGSVSKSKGRQGPEVAARHLGHVLKRINVSMTGGPIYNTKVDSDGFVYTMDGMPLVTFILPEDRVLAVALDDTGGHAAPKCPLCFRLSTGVRACGGAGAGSGPREAAASLHSWALET</sequence>